<dbReference type="AlphaFoldDB" id="A0A162TGM4"/>
<evidence type="ECO:0000256" key="1">
    <source>
        <dbReference type="ARBA" id="ARBA00004123"/>
    </source>
</evidence>
<protein>
    <submittedName>
        <fullName evidence="6">Uncharacterized protein</fullName>
    </submittedName>
</protein>
<dbReference type="GO" id="GO:0005681">
    <property type="term" value="C:spliceosomal complex"/>
    <property type="evidence" value="ECO:0007669"/>
    <property type="project" value="TreeGrafter"/>
</dbReference>
<keyword evidence="4" id="KW-0539">Nucleus</keyword>
<evidence type="ECO:0000313" key="7">
    <source>
        <dbReference type="Proteomes" id="UP000077051"/>
    </source>
</evidence>
<dbReference type="GO" id="GO:0000387">
    <property type="term" value="P:spliceosomal snRNP assembly"/>
    <property type="evidence" value="ECO:0007669"/>
    <property type="project" value="TreeGrafter"/>
</dbReference>
<evidence type="ECO:0000313" key="6">
    <source>
        <dbReference type="EMBL" id="OAD04432.1"/>
    </source>
</evidence>
<dbReference type="Proteomes" id="UP000077051">
    <property type="component" value="Unassembled WGS sequence"/>
</dbReference>
<dbReference type="GO" id="GO:0034715">
    <property type="term" value="C:pICln-Sm protein complex"/>
    <property type="evidence" value="ECO:0007669"/>
    <property type="project" value="TreeGrafter"/>
</dbReference>
<evidence type="ECO:0000256" key="2">
    <source>
        <dbReference type="ARBA" id="ARBA00004496"/>
    </source>
</evidence>
<evidence type="ECO:0000256" key="5">
    <source>
        <dbReference type="SAM" id="MobiDB-lite"/>
    </source>
</evidence>
<dbReference type="PANTHER" id="PTHR21399">
    <property type="entry name" value="CHLORIDE CONDUCTANCE REGULATORY PROTEIN ICLN"/>
    <property type="match status" value="1"/>
</dbReference>
<keyword evidence="3" id="KW-0963">Cytoplasm</keyword>
<comment type="caution">
    <text evidence="6">The sequence shown here is derived from an EMBL/GenBank/DDBJ whole genome shotgun (WGS) entry which is preliminary data.</text>
</comment>
<comment type="subcellular location">
    <subcellularLocation>
        <location evidence="2">Cytoplasm</location>
    </subcellularLocation>
    <subcellularLocation>
        <location evidence="1">Nucleus</location>
    </subcellularLocation>
</comment>
<dbReference type="OrthoDB" id="19714at2759"/>
<accession>A0A162TGM4</accession>
<organism evidence="6 7">
    <name type="scientific">Mucor lusitanicus CBS 277.49</name>
    <dbReference type="NCBI Taxonomy" id="747725"/>
    <lineage>
        <taxon>Eukaryota</taxon>
        <taxon>Fungi</taxon>
        <taxon>Fungi incertae sedis</taxon>
        <taxon>Mucoromycota</taxon>
        <taxon>Mucoromycotina</taxon>
        <taxon>Mucoromycetes</taxon>
        <taxon>Mucorales</taxon>
        <taxon>Mucorineae</taxon>
        <taxon>Mucoraceae</taxon>
        <taxon>Mucor</taxon>
    </lineage>
</organism>
<dbReference type="InterPro" id="IPR039924">
    <property type="entry name" value="ICln/Lot5/Saf5"/>
</dbReference>
<sequence length="211" mass="23920">MTVTLLNQAPDVGSLKPRHIQKDTALLISPALAGHQGPIFGELYVCEDQFYFYSESAQSGIAVEYPDIIIHAISRQDGQPNIYCQLDSGLFFPNQQLPEDEQEREETVTELRLIPRDGGALEGIYMAMNECASLHPDEEFMAEQDAYDDDNEFYADPSDEAELNEMQQAALRHLESVFEPPTMNGHREEDNMFEDAEEPEGDHQNNHQQNL</sequence>
<dbReference type="GO" id="GO:0045292">
    <property type="term" value="P:mRNA cis splicing, via spliceosome"/>
    <property type="evidence" value="ECO:0007669"/>
    <property type="project" value="TreeGrafter"/>
</dbReference>
<dbReference type="Pfam" id="PF03517">
    <property type="entry name" value="Voldacs"/>
    <property type="match status" value="1"/>
</dbReference>
<dbReference type="STRING" id="747725.A0A162TGM4"/>
<feature type="compositionally biased region" description="Acidic residues" evidence="5">
    <location>
        <begin position="191"/>
        <end position="200"/>
    </location>
</feature>
<proteinExistence type="predicted"/>
<reference evidence="6 7" key="1">
    <citation type="submission" date="2015-06" db="EMBL/GenBank/DDBJ databases">
        <title>Expansion of signal transduction pathways in fungi by whole-genome duplication.</title>
        <authorList>
            <consortium name="DOE Joint Genome Institute"/>
            <person name="Corrochano L.M."/>
            <person name="Kuo A."/>
            <person name="Marcet-Houben M."/>
            <person name="Polaino S."/>
            <person name="Salamov A."/>
            <person name="Villalobos J.M."/>
            <person name="Alvarez M.I."/>
            <person name="Avalos J."/>
            <person name="Benito E.P."/>
            <person name="Benoit I."/>
            <person name="Burger G."/>
            <person name="Camino L.P."/>
            <person name="Canovas D."/>
            <person name="Cerda-Olmedo E."/>
            <person name="Cheng J.-F."/>
            <person name="Dominguez A."/>
            <person name="Elias M."/>
            <person name="Eslava A.P."/>
            <person name="Glaser F."/>
            <person name="Grimwood J."/>
            <person name="Gutierrez G."/>
            <person name="Heitman J."/>
            <person name="Henrissat B."/>
            <person name="Iturriaga E.A."/>
            <person name="Lang B.F."/>
            <person name="Lavin J.L."/>
            <person name="Lee S."/>
            <person name="Li W."/>
            <person name="Lindquist E."/>
            <person name="Lopez-Garcia S."/>
            <person name="Luque E.M."/>
            <person name="Marcos A.T."/>
            <person name="Martin J."/>
            <person name="Mccluskey K."/>
            <person name="Medina H.R."/>
            <person name="Miralles-Duran A."/>
            <person name="Miyazaki A."/>
            <person name="Munoz-Torres E."/>
            <person name="Oguiza J.A."/>
            <person name="Ohm R."/>
            <person name="Olmedo M."/>
            <person name="Orejas M."/>
            <person name="Ortiz-Castellanos L."/>
            <person name="Pisabarro A.G."/>
            <person name="Rodriguez-Romero J."/>
            <person name="Ruiz-Herrera J."/>
            <person name="Ruiz-Vazquez R."/>
            <person name="Sanz C."/>
            <person name="Schackwitz W."/>
            <person name="Schmutz J."/>
            <person name="Shahriari M."/>
            <person name="Shelest E."/>
            <person name="Silva-Franco F."/>
            <person name="Soanes D."/>
            <person name="Syed K."/>
            <person name="Tagua V.G."/>
            <person name="Talbot N.J."/>
            <person name="Thon M."/>
            <person name="De Vries R.P."/>
            <person name="Wiebenga A."/>
            <person name="Yadav J.S."/>
            <person name="Braun E.L."/>
            <person name="Baker S."/>
            <person name="Garre V."/>
            <person name="Horwitz B."/>
            <person name="Torres-Martinez S."/>
            <person name="Idnurm A."/>
            <person name="Herrera-Estrella A."/>
            <person name="Gabaldon T."/>
            <person name="Grigoriev I.V."/>
        </authorList>
    </citation>
    <scope>NUCLEOTIDE SEQUENCE [LARGE SCALE GENOMIC DNA]</scope>
    <source>
        <strain evidence="6 7">CBS 277.49</strain>
    </source>
</reference>
<dbReference type="PANTHER" id="PTHR21399:SF0">
    <property type="entry name" value="METHYLOSOME SUBUNIT PICLN"/>
    <property type="match status" value="1"/>
</dbReference>
<evidence type="ECO:0000256" key="3">
    <source>
        <dbReference type="ARBA" id="ARBA00022490"/>
    </source>
</evidence>
<dbReference type="Gene3D" id="2.30.29.30">
    <property type="entry name" value="Pleckstrin-homology domain (PH domain)/Phosphotyrosine-binding domain (PTB)"/>
    <property type="match status" value="1"/>
</dbReference>
<gene>
    <name evidence="6" type="ORF">MUCCIDRAFT_183423</name>
</gene>
<evidence type="ECO:0000256" key="4">
    <source>
        <dbReference type="ARBA" id="ARBA00023242"/>
    </source>
</evidence>
<dbReference type="VEuPathDB" id="FungiDB:MUCCIDRAFT_183423"/>
<name>A0A162TGM4_MUCCL</name>
<keyword evidence="7" id="KW-1185">Reference proteome</keyword>
<dbReference type="EMBL" id="AMYB01000003">
    <property type="protein sequence ID" value="OAD04432.1"/>
    <property type="molecule type" value="Genomic_DNA"/>
</dbReference>
<dbReference type="GO" id="GO:0005829">
    <property type="term" value="C:cytosol"/>
    <property type="evidence" value="ECO:0007669"/>
    <property type="project" value="TreeGrafter"/>
</dbReference>
<dbReference type="InterPro" id="IPR011993">
    <property type="entry name" value="PH-like_dom_sf"/>
</dbReference>
<feature type="region of interest" description="Disordered" evidence="5">
    <location>
        <begin position="178"/>
        <end position="211"/>
    </location>
</feature>